<reference evidence="3" key="1">
    <citation type="journal article" date="2023" name="Insect Mol. Biol.">
        <title>Genome sequencing provides insights into the evolution of gene families encoding plant cell wall-degrading enzymes in longhorned beetles.</title>
        <authorList>
            <person name="Shin N.R."/>
            <person name="Okamura Y."/>
            <person name="Kirsch R."/>
            <person name="Pauchet Y."/>
        </authorList>
    </citation>
    <scope>NUCLEOTIDE SEQUENCE</scope>
    <source>
        <strain evidence="3">AMC_N1</strain>
    </source>
</reference>
<protein>
    <recommendedName>
        <fullName evidence="2">Protein THEM6</fullName>
    </recommendedName>
</protein>
<proteinExistence type="inferred from homology"/>
<comment type="caution">
    <text evidence="3">The sequence shown here is derived from an EMBL/GenBank/DDBJ whole genome shotgun (WGS) entry which is preliminary data.</text>
</comment>
<dbReference type="SUPFAM" id="SSF54637">
    <property type="entry name" value="Thioesterase/thiol ester dehydrase-isomerase"/>
    <property type="match status" value="1"/>
</dbReference>
<dbReference type="EMBL" id="JAPWTK010000079">
    <property type="protein sequence ID" value="KAJ8951763.1"/>
    <property type="molecule type" value="Genomic_DNA"/>
</dbReference>
<dbReference type="Proteomes" id="UP001162162">
    <property type="component" value="Unassembled WGS sequence"/>
</dbReference>
<dbReference type="InterPro" id="IPR029069">
    <property type="entry name" value="HotDog_dom_sf"/>
</dbReference>
<evidence type="ECO:0000313" key="3">
    <source>
        <dbReference type="EMBL" id="KAJ8951763.1"/>
    </source>
</evidence>
<name>A0AAV8YIY9_9CUCU</name>
<sequence length="216" mass="25645">MSTIFFRIIFTIGLGKLFDKKKKIDEETEIYDTINCNYTKYMIRLLIFTTLMSHVHYNKVEGICTSQDLDIFFKHMNNARYVRDLDFARFHFYERTGLYDEITKAKGHVLQTASNIRYRRTIPLFNTYKVTTKIVYWEEKTMYIEQQFITLSDGFIRAIVLSQARHNWTQCARNYGETNRKRRLLQAHAAGRASGLVNLHGKIQCKIEEERLKMLA</sequence>
<evidence type="ECO:0000256" key="2">
    <source>
        <dbReference type="ARBA" id="ARBA00041112"/>
    </source>
</evidence>
<dbReference type="CDD" id="cd00586">
    <property type="entry name" value="4HBT"/>
    <property type="match status" value="1"/>
</dbReference>
<dbReference type="InterPro" id="IPR051490">
    <property type="entry name" value="THEM6_lcsJ_thioesterase"/>
</dbReference>
<comment type="similarity">
    <text evidence="1">Belongs to the THEM6 family.</text>
</comment>
<dbReference type="PANTHER" id="PTHR12475:SF4">
    <property type="entry name" value="PROTEIN THEM6"/>
    <property type="match status" value="1"/>
</dbReference>
<dbReference type="AlphaFoldDB" id="A0AAV8YIY9"/>
<gene>
    <name evidence="3" type="ORF">NQ318_012614</name>
</gene>
<dbReference type="Gene3D" id="3.10.129.10">
    <property type="entry name" value="Hotdog Thioesterase"/>
    <property type="match status" value="1"/>
</dbReference>
<evidence type="ECO:0000313" key="4">
    <source>
        <dbReference type="Proteomes" id="UP001162162"/>
    </source>
</evidence>
<organism evidence="3 4">
    <name type="scientific">Aromia moschata</name>
    <dbReference type="NCBI Taxonomy" id="1265417"/>
    <lineage>
        <taxon>Eukaryota</taxon>
        <taxon>Metazoa</taxon>
        <taxon>Ecdysozoa</taxon>
        <taxon>Arthropoda</taxon>
        <taxon>Hexapoda</taxon>
        <taxon>Insecta</taxon>
        <taxon>Pterygota</taxon>
        <taxon>Neoptera</taxon>
        <taxon>Endopterygota</taxon>
        <taxon>Coleoptera</taxon>
        <taxon>Polyphaga</taxon>
        <taxon>Cucujiformia</taxon>
        <taxon>Chrysomeloidea</taxon>
        <taxon>Cerambycidae</taxon>
        <taxon>Cerambycinae</taxon>
        <taxon>Callichromatini</taxon>
        <taxon>Aromia</taxon>
    </lineage>
</organism>
<accession>A0AAV8YIY9</accession>
<keyword evidence="4" id="KW-1185">Reference proteome</keyword>
<dbReference type="Pfam" id="PF13279">
    <property type="entry name" value="4HBT_2"/>
    <property type="match status" value="1"/>
</dbReference>
<dbReference type="PANTHER" id="PTHR12475">
    <property type="match status" value="1"/>
</dbReference>
<evidence type="ECO:0000256" key="1">
    <source>
        <dbReference type="ARBA" id="ARBA00038228"/>
    </source>
</evidence>